<dbReference type="AlphaFoldDB" id="A0A1H4FTI3"/>
<protein>
    <submittedName>
        <fullName evidence="1">Uncharacterized protein</fullName>
    </submittedName>
</protein>
<name>A0A1H4FTI3_9SPHI</name>
<dbReference type="EMBL" id="FNRA01000008">
    <property type="protein sequence ID" value="SEA99832.1"/>
    <property type="molecule type" value="Genomic_DNA"/>
</dbReference>
<proteinExistence type="predicted"/>
<evidence type="ECO:0000313" key="2">
    <source>
        <dbReference type="Proteomes" id="UP000198850"/>
    </source>
</evidence>
<dbReference type="RefSeq" id="WP_090557898.1">
    <property type="nucleotide sequence ID" value="NZ_FNRA01000008.1"/>
</dbReference>
<organism evidence="1 2">
    <name type="scientific">Pedobacter hartonius</name>
    <dbReference type="NCBI Taxonomy" id="425514"/>
    <lineage>
        <taxon>Bacteria</taxon>
        <taxon>Pseudomonadati</taxon>
        <taxon>Bacteroidota</taxon>
        <taxon>Sphingobacteriia</taxon>
        <taxon>Sphingobacteriales</taxon>
        <taxon>Sphingobacteriaceae</taxon>
        <taxon>Pedobacter</taxon>
    </lineage>
</organism>
<dbReference type="STRING" id="425514.SAMN05443550_10882"/>
<gene>
    <name evidence="1" type="ORF">SAMN05443550_10882</name>
</gene>
<accession>A0A1H4FTI3</accession>
<dbReference type="OrthoDB" id="624377at2"/>
<sequence length="395" mass="45767">MINRVLILSPIPLTRKIYDNFYIDQLILAGIKVEFIDFSDMFSIGDLHKHELNYAGTIKVSGKKAFNNILKRYSAESDCLIFSTFSYCYQFLFIYRILKKYKFPVAFMARGAMPSFQLLQTNINRNLILISKLINPIKCIRICQTIITLIFKKIGLTKKIEVIFQAGIYGLRAIGTGYQMDVKSADKIIGINYFDYDQYIQIQLNRKNTMPADKYVVFLDEYLPYHPDFDLLSMKKVNAETYYKELNLFFDYVERSLNTKVIIAAHPKSVYDVNPFEGRLISINQTAEVVSNSRLVLAHSSTSISFAVCFNKKVLLLSSKEIRSINGGYLHNSLLGFSEALELEWVDITTSPNIDLKKIEINRQKYESYLYSYLTNPDSEKRQTQEIFLEYLISK</sequence>
<reference evidence="1 2" key="1">
    <citation type="submission" date="2016-10" db="EMBL/GenBank/DDBJ databases">
        <authorList>
            <person name="de Groot N.N."/>
        </authorList>
    </citation>
    <scope>NUCLEOTIDE SEQUENCE [LARGE SCALE GENOMIC DNA]</scope>
    <source>
        <strain evidence="1 2">DSM 19033</strain>
    </source>
</reference>
<dbReference type="Proteomes" id="UP000198850">
    <property type="component" value="Unassembled WGS sequence"/>
</dbReference>
<evidence type="ECO:0000313" key="1">
    <source>
        <dbReference type="EMBL" id="SEA99832.1"/>
    </source>
</evidence>
<keyword evidence="2" id="KW-1185">Reference proteome</keyword>